<keyword evidence="1" id="KW-0472">Membrane</keyword>
<keyword evidence="3" id="KW-1185">Reference proteome</keyword>
<name>A0A3S2UMY8_9SPHI</name>
<feature type="transmembrane region" description="Helical" evidence="1">
    <location>
        <begin position="139"/>
        <end position="159"/>
    </location>
</feature>
<accession>A0A3S2UMY8</accession>
<evidence type="ECO:0008006" key="4">
    <source>
        <dbReference type="Google" id="ProtNLM"/>
    </source>
</evidence>
<feature type="transmembrane region" description="Helical" evidence="1">
    <location>
        <begin position="56"/>
        <end position="76"/>
    </location>
</feature>
<comment type="caution">
    <text evidence="2">The sequence shown here is derived from an EMBL/GenBank/DDBJ whole genome shotgun (WGS) entry which is preliminary data.</text>
</comment>
<feature type="transmembrane region" description="Helical" evidence="1">
    <location>
        <begin position="166"/>
        <end position="185"/>
    </location>
</feature>
<gene>
    <name evidence="2" type="ORF">EOD41_16040</name>
</gene>
<feature type="transmembrane region" description="Helical" evidence="1">
    <location>
        <begin position="110"/>
        <end position="133"/>
    </location>
</feature>
<keyword evidence="1" id="KW-0812">Transmembrane</keyword>
<dbReference type="Proteomes" id="UP000282759">
    <property type="component" value="Unassembled WGS sequence"/>
</dbReference>
<sequence length="247" mass="28413">MLLQILPPDGSMPYTETNMAHFFPEPWNMVTSALFLIPAFYWIIKLKGFDKRHSFLSVAVWLLLTGCIGSTVYHGLRRWSFFMYMDWVPIALLCMMASIYFIFRVTGNKVYGVGVLVAFAAVELILQELYYAYDKHVMFTLNYLLMVLMIVGPLLLLLVKTRWKNGWLVAGAFTAFGMALFFRLVDTEAYLPMGTHFLWHTFGAVATSMIFLYIYRLNGFVFIKQPIHEDAVIRTLYSAEPEGRTGS</sequence>
<evidence type="ECO:0000256" key="1">
    <source>
        <dbReference type="SAM" id="Phobius"/>
    </source>
</evidence>
<reference evidence="2 3" key="1">
    <citation type="submission" date="2019-01" db="EMBL/GenBank/DDBJ databases">
        <authorList>
            <person name="Chen W.-M."/>
        </authorList>
    </citation>
    <scope>NUCLEOTIDE SEQUENCE [LARGE SCALE GENOMIC DNA]</scope>
    <source>
        <strain evidence="2 3">YBJ-36</strain>
    </source>
</reference>
<feature type="transmembrane region" description="Helical" evidence="1">
    <location>
        <begin position="27"/>
        <end position="44"/>
    </location>
</feature>
<evidence type="ECO:0000313" key="3">
    <source>
        <dbReference type="Proteomes" id="UP000282759"/>
    </source>
</evidence>
<dbReference type="RefSeq" id="WP_164849953.1">
    <property type="nucleotide sequence ID" value="NZ_SACK01000007.1"/>
</dbReference>
<feature type="transmembrane region" description="Helical" evidence="1">
    <location>
        <begin position="82"/>
        <end position="103"/>
    </location>
</feature>
<organism evidence="2 3">
    <name type="scientific">Mucilaginibacter limnophilus</name>
    <dbReference type="NCBI Taxonomy" id="1932778"/>
    <lineage>
        <taxon>Bacteria</taxon>
        <taxon>Pseudomonadati</taxon>
        <taxon>Bacteroidota</taxon>
        <taxon>Sphingobacteriia</taxon>
        <taxon>Sphingobacteriales</taxon>
        <taxon>Sphingobacteriaceae</taxon>
        <taxon>Mucilaginibacter</taxon>
    </lineage>
</organism>
<keyword evidence="1" id="KW-1133">Transmembrane helix</keyword>
<dbReference type="EMBL" id="SACK01000007">
    <property type="protein sequence ID" value="RVT99948.1"/>
    <property type="molecule type" value="Genomic_DNA"/>
</dbReference>
<feature type="transmembrane region" description="Helical" evidence="1">
    <location>
        <begin position="197"/>
        <end position="215"/>
    </location>
</feature>
<protein>
    <recommendedName>
        <fullName evidence="4">Ceramidase</fullName>
    </recommendedName>
</protein>
<proteinExistence type="predicted"/>
<dbReference type="AlphaFoldDB" id="A0A3S2UMY8"/>
<evidence type="ECO:0000313" key="2">
    <source>
        <dbReference type="EMBL" id="RVT99948.1"/>
    </source>
</evidence>